<gene>
    <name evidence="13 17" type="primary">yidC</name>
    <name evidence="17" type="ORF">EPD60_05085</name>
</gene>
<dbReference type="Pfam" id="PF14849">
    <property type="entry name" value="YidC_periplas"/>
    <property type="match status" value="1"/>
</dbReference>
<dbReference type="AlphaFoldDB" id="A0A4R1BJV2"/>
<name>A0A4R1BJV2_9BACT</name>
<dbReference type="Proteomes" id="UP000295334">
    <property type="component" value="Unassembled WGS sequence"/>
</dbReference>
<evidence type="ECO:0000256" key="14">
    <source>
        <dbReference type="SAM" id="MobiDB-lite"/>
    </source>
</evidence>
<feature type="domain" description="Membrane insertase YidC/Oxa/ALB C-terminal" evidence="15">
    <location>
        <begin position="369"/>
        <end position="562"/>
    </location>
</feature>
<keyword evidence="4 13" id="KW-0813">Transport</keyword>
<feature type="transmembrane region" description="Helical" evidence="13">
    <location>
        <begin position="370"/>
        <end position="391"/>
    </location>
</feature>
<evidence type="ECO:0000259" key="16">
    <source>
        <dbReference type="Pfam" id="PF14849"/>
    </source>
</evidence>
<proteinExistence type="inferred from homology"/>
<dbReference type="InterPro" id="IPR028055">
    <property type="entry name" value="YidC/Oxa/ALB_C"/>
</dbReference>
<dbReference type="OrthoDB" id="9780552at2"/>
<dbReference type="GO" id="GO:0051205">
    <property type="term" value="P:protein insertion into membrane"/>
    <property type="evidence" value="ECO:0007669"/>
    <property type="project" value="TreeGrafter"/>
</dbReference>
<dbReference type="Gene3D" id="2.70.98.90">
    <property type="match status" value="1"/>
</dbReference>
<dbReference type="GO" id="GO:0015031">
    <property type="term" value="P:protein transport"/>
    <property type="evidence" value="ECO:0007669"/>
    <property type="project" value="UniProtKB-KW"/>
</dbReference>
<sequence length="612" mass="68705">MNFDRNTIIGFVALAVLFLGYFLYMNKEQRAYAEQKAIEQRKQDSLAKLKGPDPATARLDSLRADSAQKAGAAGAQMATQIGGPEQTVTVENNVIRVVFTSKGGQPKYVELKNYKAPDSSLVRLSAAPGDRIDYHLNTGGTGQAAISSFNFTPGQAAPVAGGQRIAFTLNTPQGPVVHQYTLHEGDYMIDFDLQVPPAAVPNNALDIVWTNKAQQLQRDLSYERQQSAITFLEDGDYDNYNVFKEGPKTLDKAVNWVGVKQQFFSTNLIAKKNFASANLTWTPPSSEVKPGDKTVVTAETTLKLPLSNGAAPLAIYYGPNDYKLLKKYGYGLESQVNLGSGMFAFVKYLNRWVIIPVFDFFRTMTSNMGIVILLLTLFIRLLISPLTYSSYLSGAKMKALRPEIEKLKEKNQGDQQAQSMAQMQLFREAGVNPMGGCLPALFQIPIFFALYNFFNSAIALRGEHFLWSKDLSQYDAPIQFGFHIPMLGDHLSLFTIFAVVTSLLISLYSMSMTPTQDNPMMKYMPYIFPVIMLFIFNKLPSALTWYYTVSNVITLLLQFVIQNYIINHDKILVQIEENRKKPKKTGGWAEKMQQMQDQQKRMQELQNKNKKP</sequence>
<reference evidence="17 18" key="1">
    <citation type="submission" date="2019-03" db="EMBL/GenBank/DDBJ databases">
        <authorList>
            <person name="Kim M.K.M."/>
        </authorList>
    </citation>
    <scope>NUCLEOTIDE SEQUENCE [LARGE SCALE GENOMIC DNA]</scope>
    <source>
        <strain evidence="17 18">17J68-12</strain>
    </source>
</reference>
<evidence type="ECO:0000313" key="18">
    <source>
        <dbReference type="Proteomes" id="UP000295334"/>
    </source>
</evidence>
<evidence type="ECO:0000313" key="17">
    <source>
        <dbReference type="EMBL" id="TCJ17569.1"/>
    </source>
</evidence>
<evidence type="ECO:0000256" key="6">
    <source>
        <dbReference type="ARBA" id="ARBA00022692"/>
    </source>
</evidence>
<feature type="transmembrane region" description="Helical" evidence="13">
    <location>
        <begin position="6"/>
        <end position="24"/>
    </location>
</feature>
<evidence type="ECO:0000259" key="15">
    <source>
        <dbReference type="Pfam" id="PF02096"/>
    </source>
</evidence>
<dbReference type="InterPro" id="IPR001708">
    <property type="entry name" value="YidC/ALB3/OXA1/COX18"/>
</dbReference>
<feature type="domain" description="Membrane insertase YidC N-terminal" evidence="16">
    <location>
        <begin position="88"/>
        <end position="345"/>
    </location>
</feature>
<dbReference type="RefSeq" id="WP_131447506.1">
    <property type="nucleotide sequence ID" value="NZ_SJZI01000008.1"/>
</dbReference>
<dbReference type="EMBL" id="SJZI01000008">
    <property type="protein sequence ID" value="TCJ17569.1"/>
    <property type="molecule type" value="Genomic_DNA"/>
</dbReference>
<evidence type="ECO:0000256" key="8">
    <source>
        <dbReference type="ARBA" id="ARBA00022989"/>
    </source>
</evidence>
<comment type="subcellular location">
    <subcellularLocation>
        <location evidence="1">Cell inner membrane</location>
        <topology evidence="1">Multi-pass membrane protein</topology>
    </subcellularLocation>
    <subcellularLocation>
        <location evidence="13">Cell membrane</location>
        <topology evidence="13">Multi-pass membrane protein</topology>
    </subcellularLocation>
</comment>
<feature type="transmembrane region" description="Helical" evidence="13">
    <location>
        <begin position="523"/>
        <end position="539"/>
    </location>
</feature>
<dbReference type="InterPro" id="IPR047196">
    <property type="entry name" value="YidC_ALB_C"/>
</dbReference>
<dbReference type="PANTHER" id="PTHR12428:SF65">
    <property type="entry name" value="CYTOCHROME C OXIDASE ASSEMBLY PROTEIN COX18, MITOCHONDRIAL"/>
    <property type="match status" value="1"/>
</dbReference>
<protein>
    <recommendedName>
        <fullName evidence="3 13">Membrane protein insertase YidC</fullName>
    </recommendedName>
    <alternativeName>
        <fullName evidence="12 13">Foldase YidC</fullName>
    </alternativeName>
    <alternativeName>
        <fullName evidence="11 13">Membrane integrase YidC</fullName>
    </alternativeName>
    <alternativeName>
        <fullName evidence="13">Membrane protein YidC</fullName>
    </alternativeName>
</protein>
<dbReference type="CDD" id="cd19961">
    <property type="entry name" value="EcYidC-like_peri"/>
    <property type="match status" value="1"/>
</dbReference>
<keyword evidence="8 13" id="KW-1133">Transmembrane helix</keyword>
<keyword evidence="18" id="KW-1185">Reference proteome</keyword>
<evidence type="ECO:0000256" key="4">
    <source>
        <dbReference type="ARBA" id="ARBA00022448"/>
    </source>
</evidence>
<feature type="region of interest" description="Disordered" evidence="14">
    <location>
        <begin position="580"/>
        <end position="612"/>
    </location>
</feature>
<evidence type="ECO:0000256" key="7">
    <source>
        <dbReference type="ARBA" id="ARBA00022927"/>
    </source>
</evidence>
<dbReference type="PANTHER" id="PTHR12428">
    <property type="entry name" value="OXA1"/>
    <property type="match status" value="1"/>
</dbReference>
<dbReference type="GO" id="GO:0005886">
    <property type="term" value="C:plasma membrane"/>
    <property type="evidence" value="ECO:0007669"/>
    <property type="project" value="UniProtKB-SubCell"/>
</dbReference>
<keyword evidence="7 13" id="KW-0653">Protein transport</keyword>
<evidence type="ECO:0000256" key="1">
    <source>
        <dbReference type="ARBA" id="ARBA00004429"/>
    </source>
</evidence>
<dbReference type="PRINTS" id="PR00701">
    <property type="entry name" value="60KDINNERMP"/>
</dbReference>
<comment type="subunit">
    <text evidence="13">Interacts with the Sec translocase complex via SecD. Specifically interacts with transmembrane segments of nascent integral membrane proteins during membrane integration.</text>
</comment>
<keyword evidence="9 13" id="KW-0472">Membrane</keyword>
<dbReference type="InterPro" id="IPR019998">
    <property type="entry name" value="Membr_insert_YidC"/>
</dbReference>
<dbReference type="InterPro" id="IPR028053">
    <property type="entry name" value="Membr_insert_YidC_N"/>
</dbReference>
<dbReference type="Pfam" id="PF02096">
    <property type="entry name" value="60KD_IMP"/>
    <property type="match status" value="1"/>
</dbReference>
<evidence type="ECO:0000256" key="3">
    <source>
        <dbReference type="ARBA" id="ARBA00015325"/>
    </source>
</evidence>
<evidence type="ECO:0000256" key="10">
    <source>
        <dbReference type="ARBA" id="ARBA00023186"/>
    </source>
</evidence>
<evidence type="ECO:0000256" key="13">
    <source>
        <dbReference type="HAMAP-Rule" id="MF_01810"/>
    </source>
</evidence>
<comment type="similarity">
    <text evidence="2 13">Belongs to the OXA1/ALB3/YidC family. Type 1 subfamily.</text>
</comment>
<evidence type="ECO:0000256" key="9">
    <source>
        <dbReference type="ARBA" id="ARBA00023136"/>
    </source>
</evidence>
<comment type="function">
    <text evidence="13">Required for the insertion and/or proper folding and/or complex formation of integral membrane proteins into the membrane. Involved in integration of membrane proteins that insert both dependently and independently of the Sec translocase complex, as well as at least some lipoproteins. Aids folding of multispanning membrane proteins.</text>
</comment>
<evidence type="ECO:0000256" key="11">
    <source>
        <dbReference type="ARBA" id="ARBA00033245"/>
    </source>
</evidence>
<dbReference type="NCBIfam" id="NF002356">
    <property type="entry name" value="PRK01318.2-3"/>
    <property type="match status" value="1"/>
</dbReference>
<dbReference type="NCBIfam" id="TIGR03593">
    <property type="entry name" value="yidC_nterm"/>
    <property type="match status" value="1"/>
</dbReference>
<dbReference type="HAMAP" id="MF_01810">
    <property type="entry name" value="YidC_type1"/>
    <property type="match status" value="1"/>
</dbReference>
<dbReference type="NCBIfam" id="TIGR03592">
    <property type="entry name" value="yidC_oxa1_cterm"/>
    <property type="match status" value="1"/>
</dbReference>
<feature type="transmembrane region" description="Helical" evidence="13">
    <location>
        <begin position="491"/>
        <end position="511"/>
    </location>
</feature>
<evidence type="ECO:0000256" key="2">
    <source>
        <dbReference type="ARBA" id="ARBA00010527"/>
    </source>
</evidence>
<accession>A0A4R1BJV2</accession>
<keyword evidence="10 13" id="KW-0143">Chaperone</keyword>
<dbReference type="GO" id="GO:0032977">
    <property type="term" value="F:membrane insertase activity"/>
    <property type="evidence" value="ECO:0007669"/>
    <property type="project" value="InterPro"/>
</dbReference>
<feature type="transmembrane region" description="Helical" evidence="13">
    <location>
        <begin position="430"/>
        <end position="454"/>
    </location>
</feature>
<evidence type="ECO:0000256" key="12">
    <source>
        <dbReference type="ARBA" id="ARBA00033342"/>
    </source>
</evidence>
<comment type="caution">
    <text evidence="17">The sequence shown here is derived from an EMBL/GenBank/DDBJ whole genome shotgun (WGS) entry which is preliminary data.</text>
</comment>
<organism evidence="17 18">
    <name type="scientific">Flaviaesturariibacter flavus</name>
    <dbReference type="NCBI Taxonomy" id="2502780"/>
    <lineage>
        <taxon>Bacteria</taxon>
        <taxon>Pseudomonadati</taxon>
        <taxon>Bacteroidota</taxon>
        <taxon>Chitinophagia</taxon>
        <taxon>Chitinophagales</taxon>
        <taxon>Chitinophagaceae</taxon>
        <taxon>Flaviaestuariibacter</taxon>
    </lineage>
</organism>
<keyword evidence="5 13" id="KW-1003">Cell membrane</keyword>
<dbReference type="InterPro" id="IPR038221">
    <property type="entry name" value="YidC_periplasmic_sf"/>
</dbReference>
<evidence type="ECO:0000256" key="5">
    <source>
        <dbReference type="ARBA" id="ARBA00022475"/>
    </source>
</evidence>
<keyword evidence="6 13" id="KW-0812">Transmembrane</keyword>
<dbReference type="CDD" id="cd20070">
    <property type="entry name" value="5TM_YidC_Alb3"/>
    <property type="match status" value="1"/>
</dbReference>